<dbReference type="AlphaFoldDB" id="Q0UMF1"/>
<evidence type="ECO:0000313" key="1">
    <source>
        <dbReference type="EMBL" id="EAT85714.1"/>
    </source>
</evidence>
<dbReference type="KEGG" id="pno:SNOG_07063"/>
<sequence>MLTLPRLSAGRTLEALHTVLGKPPYQYTYRSESAQKPAIARVSHNRTPRIPCAVREYEGPLPSLVTFLASKLLQ</sequence>
<dbReference type="Proteomes" id="UP000001055">
    <property type="component" value="Unassembled WGS sequence"/>
</dbReference>
<dbReference type="RefSeq" id="XP_001797417.1">
    <property type="nucleotide sequence ID" value="XM_001797365.1"/>
</dbReference>
<dbReference type="EMBL" id="CH445334">
    <property type="protein sequence ID" value="EAT85714.1"/>
    <property type="molecule type" value="Genomic_DNA"/>
</dbReference>
<dbReference type="HOGENOM" id="CLU_2688620_0_0_1"/>
<protein>
    <submittedName>
        <fullName evidence="1">Uncharacterized protein</fullName>
    </submittedName>
</protein>
<accession>Q0UMF1</accession>
<evidence type="ECO:0000313" key="2">
    <source>
        <dbReference type="Proteomes" id="UP000001055"/>
    </source>
</evidence>
<dbReference type="InParanoid" id="Q0UMF1"/>
<name>Q0UMF1_PHANO</name>
<gene>
    <name evidence="1" type="ORF">SNOG_07063</name>
</gene>
<dbReference type="GeneID" id="5974307"/>
<proteinExistence type="predicted"/>
<reference evidence="2" key="1">
    <citation type="journal article" date="2007" name="Plant Cell">
        <title>Dothideomycete-plant interactions illuminated by genome sequencing and EST analysis of the wheat pathogen Stagonospora nodorum.</title>
        <authorList>
            <person name="Hane J.K."/>
            <person name="Lowe R.G."/>
            <person name="Solomon P.S."/>
            <person name="Tan K.C."/>
            <person name="Schoch C.L."/>
            <person name="Spatafora J.W."/>
            <person name="Crous P.W."/>
            <person name="Kodira C."/>
            <person name="Birren B.W."/>
            <person name="Galagan J.E."/>
            <person name="Torriani S.F."/>
            <person name="McDonald B.A."/>
            <person name="Oliver R.P."/>
        </authorList>
    </citation>
    <scope>NUCLEOTIDE SEQUENCE [LARGE SCALE GENOMIC DNA]</scope>
    <source>
        <strain evidence="2">SN15 / ATCC MYA-4574 / FGSC 10173</strain>
    </source>
</reference>
<organism evidence="1 2">
    <name type="scientific">Phaeosphaeria nodorum (strain SN15 / ATCC MYA-4574 / FGSC 10173)</name>
    <name type="common">Glume blotch fungus</name>
    <name type="synonym">Parastagonospora nodorum</name>
    <dbReference type="NCBI Taxonomy" id="321614"/>
    <lineage>
        <taxon>Eukaryota</taxon>
        <taxon>Fungi</taxon>
        <taxon>Dikarya</taxon>
        <taxon>Ascomycota</taxon>
        <taxon>Pezizomycotina</taxon>
        <taxon>Dothideomycetes</taxon>
        <taxon>Pleosporomycetidae</taxon>
        <taxon>Pleosporales</taxon>
        <taxon>Pleosporineae</taxon>
        <taxon>Phaeosphaeriaceae</taxon>
        <taxon>Parastagonospora</taxon>
    </lineage>
</organism>